<dbReference type="EMBL" id="GQ900495">
    <property type="protein sequence ID" value="ADA80708.1"/>
    <property type="molecule type" value="Genomic_DNA"/>
</dbReference>
<geneLocation type="plasmid" evidence="4">
    <name>SAP070B</name>
</geneLocation>
<gene>
    <name evidence="5" type="ORF">SAP026A_024</name>
    <name evidence="1" type="ORF">SAP064A_027</name>
    <name evidence="2" type="ORF">SAP065B_028</name>
    <name evidence="3" type="ORF">SAP066A_004</name>
    <name evidence="4" type="ORF">SAP070B_004</name>
    <name evidence="13" type="ORF">SAP084B_030</name>
    <name evidence="14" type="ORF">SAP086A_032</name>
    <name evidence="15" type="ORF">SAP087B_016</name>
    <name evidence="6" type="ORF">SAP088A_044</name>
    <name evidence="7" type="ORF">SAP091A_004</name>
    <name evidence="8" type="ORF">SAP092A_004</name>
    <name evidence="9" type="ORF">SAP093C_039</name>
    <name evidence="10" type="ORF">SAP094B_004</name>
    <name evidence="11" type="ORF">SAP101A_004</name>
    <name evidence="12" type="ORF">SAP104C_006</name>
</gene>
<evidence type="ECO:0000313" key="9">
    <source>
        <dbReference type="EMBL" id="ADA80624.1"/>
    </source>
</evidence>
<dbReference type="AlphaFoldDB" id="D2J747"/>
<geneLocation type="plasmid" evidence="9">
    <name>pSK80</name>
</geneLocation>
<name>D2J747_STAAU</name>
<dbReference type="EMBL" id="GQ900492">
    <property type="protein sequence ID" value="ADA80624.1"/>
    <property type="molecule type" value="Genomic_DNA"/>
</dbReference>
<organism evidence="5">
    <name type="scientific">Staphylococcus aureus</name>
    <dbReference type="NCBI Taxonomy" id="1280"/>
    <lineage>
        <taxon>Bacteria</taxon>
        <taxon>Bacillati</taxon>
        <taxon>Bacillota</taxon>
        <taxon>Bacilli</taxon>
        <taxon>Bacillales</taxon>
        <taxon>Staphylococcaceae</taxon>
        <taxon>Staphylococcus</taxon>
    </lineage>
</organism>
<dbReference type="EMBL" id="GQ900493">
    <property type="protein sequence ID" value="ADA80631.1"/>
    <property type="molecule type" value="Genomic_DNA"/>
</dbReference>
<evidence type="ECO:0000313" key="11">
    <source>
        <dbReference type="EMBL" id="ADA80708.1"/>
    </source>
</evidence>
<dbReference type="EMBL" id="GQ900387">
    <property type="protein sequence ID" value="ADA61677.1"/>
    <property type="molecule type" value="Genomic_DNA"/>
</dbReference>
<dbReference type="EMBL" id="GQ900490">
    <property type="protein sequence ID" value="ADA80490.1"/>
    <property type="molecule type" value="Genomic_DNA"/>
</dbReference>
<reference evidence="5" key="1">
    <citation type="submission" date="2009-08" db="EMBL/GenBank/DDBJ databases">
        <authorList>
            <person name="Gill J."/>
            <person name="Borman J."/>
            <person name="Shetty J."/>
            <person name="Hostetler J."/>
            <person name="Durkin S."/>
            <person name="Montgomery B."/>
        </authorList>
    </citation>
    <scope>NUCLEOTIDE SEQUENCE</scope>
    <source>
        <strain evidence="5">CM05</strain>
        <strain evidence="2">EMRSA-10</strain>
        <strain evidence="3">EMRSA-17</strain>
        <strain evidence="1">EMRSA-3</strain>
        <strain evidence="4">S54</strain>
        <strain evidence="14">SK1011</strain>
        <strain evidence="15">SK1020</strain>
        <strain evidence="13">SK1064</strain>
        <strain evidence="6">SK1215</strain>
        <strain evidence="9">SK1529</strain>
        <strain evidence="7">SK413</strain>
        <strain evidence="10">SK449</strain>
        <strain evidence="11">SK6522</strain>
        <strain evidence="8">SK654</strain>
        <strain evidence="12">SK6575</strain>
        <plasmid evidence="5">pCM05</plasmid>
        <plasmid evidence="7">pSK21</plasmid>
        <plasmid evidence="8">pSK23</plasmid>
        <plasmid evidence="10">pSK57</plasmid>
        <plasmid evidence="14">pSK60</plasmid>
        <plasmid evidence="15">pSK64</plasmid>
        <plasmid evidence="13">pSK74</plasmid>
        <plasmid evidence="6">pSK79</plasmid>
        <plasmid evidence="9">pSK80</plasmid>
        <plasmid evidence="1">SAP064A</plasmid>
        <plasmid evidence="2">SAP065B</plasmid>
        <plasmid evidence="3">SAP066A</plasmid>
        <plasmid evidence="4">SAP070B</plasmid>
        <plasmid evidence="11">SAP101A</plasmid>
        <plasmid evidence="12">SAP104C</plasmid>
    </source>
</reference>
<geneLocation type="plasmid" evidence="2">
    <name>SAP065B</name>
</geneLocation>
<dbReference type="EMBL" id="GQ900484">
    <property type="protein sequence ID" value="ACZ69220.1"/>
    <property type="molecule type" value="Genomic_DNA"/>
</dbReference>
<sequence>MLYVVSQKCDTTAFYDITLKLLKTLGMSGFARPIIFE</sequence>
<geneLocation type="plasmid" evidence="6">
    <name>pSK79</name>
</geneLocation>
<geneLocation type="plasmid" evidence="10">
    <name>pSK57</name>
</geneLocation>
<dbReference type="EMBL" id="GQ900491">
    <property type="protein sequence ID" value="ADA80537.1"/>
    <property type="molecule type" value="Genomic_DNA"/>
</dbReference>
<geneLocation type="plasmid" evidence="3">
    <name>SAP066A</name>
</geneLocation>
<dbReference type="EMBL" id="GQ900482">
    <property type="protein sequence ID" value="ACZ69135.1"/>
    <property type="molecule type" value="Genomic_DNA"/>
</dbReference>
<accession>D2J747</accession>
<evidence type="ECO:0000313" key="15">
    <source>
        <dbReference type="EMBL" id="ADA81026.1"/>
    </source>
</evidence>
<dbReference type="EMBL" id="GQ900481">
    <property type="protein sequence ID" value="ACZ69128.1"/>
    <property type="molecule type" value="Genomic_DNA"/>
</dbReference>
<geneLocation type="plasmid" evidence="1">
    <name>SAP064A</name>
</geneLocation>
<dbReference type="EMBL" id="GQ915267">
    <property type="protein sequence ID" value="ADA80994.1"/>
    <property type="molecule type" value="Genomic_DNA"/>
</dbReference>
<dbReference type="EMBL" id="GQ900498">
    <property type="protein sequence ID" value="ADA80825.1"/>
    <property type="molecule type" value="Genomic_DNA"/>
</dbReference>
<geneLocation type="plasmid" evidence="8">
    <name>pSK23</name>
</geneLocation>
<reference evidence="5" key="2">
    <citation type="submission" date="2009-12" db="EMBL/GenBank/DDBJ databases">
        <authorList>
            <person name="Summers A.O."/>
            <person name="Shearer J."/>
            <person name="Wireman J."/>
        </authorList>
    </citation>
    <scope>NUCLEOTIDE SEQUENCE</scope>
    <source>
        <strain evidence="5">CM05</strain>
        <strain evidence="2">EMRSA-10</strain>
        <strain evidence="3">EMRSA-17</strain>
        <strain evidence="1">EMRSA-3</strain>
        <strain evidence="4">S54</strain>
        <strain evidence="14">SK1011</strain>
        <strain evidence="15">SK1020</strain>
        <strain evidence="13">SK1064</strain>
        <strain evidence="6">SK1215</strain>
        <strain evidence="9">SK1529</strain>
        <strain evidence="7">SK413</strain>
        <strain evidence="10">SK449</strain>
        <strain evidence="11">SK6522</strain>
        <strain evidence="8">SK654</strain>
        <strain evidence="12">SK6575</strain>
        <plasmid evidence="5">pCM05</plasmid>
        <plasmid evidence="7">pSK21</plasmid>
        <plasmid evidence="8">pSK23</plasmid>
        <plasmid evidence="10">pSK57</plasmid>
        <plasmid evidence="14">pSK60</plasmid>
        <plasmid evidence="15">pSK64</plasmid>
        <plasmid evidence="13">pSK74</plasmid>
        <plasmid evidence="6">pSK79</plasmid>
        <plasmid evidence="9">pSK80</plasmid>
        <plasmid evidence="1">SAP064A</plasmid>
        <plasmid evidence="2">SAP065B</plasmid>
        <plasmid evidence="3">SAP066A</plasmid>
        <plasmid evidence="4">SAP070B</plasmid>
        <plasmid evidence="11">SAP101A</plasmid>
        <plasmid evidence="12">SAP104C</plasmid>
    </source>
</reference>
<evidence type="ECO:0000313" key="14">
    <source>
        <dbReference type="EMBL" id="ADA80994.1"/>
    </source>
</evidence>
<proteinExistence type="predicted"/>
<evidence type="ECO:0000313" key="4">
    <source>
        <dbReference type="EMBL" id="ACZ69220.1"/>
    </source>
</evidence>
<evidence type="ECO:0000313" key="5">
    <source>
        <dbReference type="EMBL" id="ADA61677.1"/>
    </source>
</evidence>
<keyword evidence="5" id="KW-0614">Plasmid</keyword>
<dbReference type="EMBL" id="GQ915266">
    <property type="protein sequence ID" value="ADA80944.1"/>
    <property type="molecule type" value="Genomic_DNA"/>
</dbReference>
<evidence type="ECO:0000313" key="6">
    <source>
        <dbReference type="EMBL" id="ADA80483.1"/>
    </source>
</evidence>
<evidence type="ECO:0000313" key="1">
    <source>
        <dbReference type="EMBL" id="ACZ68618.1"/>
    </source>
</evidence>
<evidence type="ECO:0000313" key="8">
    <source>
        <dbReference type="EMBL" id="ADA80537.1"/>
    </source>
</evidence>
<dbReference type="EMBL" id="GQ900489">
    <property type="protein sequence ID" value="ADA80483.1"/>
    <property type="molecule type" value="Genomic_DNA"/>
</dbReference>
<geneLocation type="plasmid" evidence="14">
    <name>pSK60</name>
</geneLocation>
<geneLocation type="plasmid" evidence="11">
    <name>SAP101A</name>
</geneLocation>
<evidence type="ECO:0000313" key="13">
    <source>
        <dbReference type="EMBL" id="ADA80944.1"/>
    </source>
</evidence>
<protein>
    <submittedName>
        <fullName evidence="5">Uncharacterized protein</fullName>
    </submittedName>
</protein>
<evidence type="ECO:0000313" key="2">
    <source>
        <dbReference type="EMBL" id="ACZ69128.1"/>
    </source>
</evidence>
<geneLocation type="plasmid" evidence="13">
    <name>pSK74</name>
</geneLocation>
<geneLocation type="plasmid" evidence="7">
    <name>pSK21</name>
</geneLocation>
<geneLocation type="plasmid" evidence="5">
    <name>pCM05</name>
</geneLocation>
<evidence type="ECO:0000313" key="12">
    <source>
        <dbReference type="EMBL" id="ADA80825.1"/>
    </source>
</evidence>
<geneLocation type="plasmid" evidence="15">
    <name>pSK64</name>
</geneLocation>
<evidence type="ECO:0000313" key="10">
    <source>
        <dbReference type="EMBL" id="ADA80631.1"/>
    </source>
</evidence>
<evidence type="ECO:0000313" key="7">
    <source>
        <dbReference type="EMBL" id="ADA80490.1"/>
    </source>
</evidence>
<dbReference type="EMBL" id="GQ915268">
    <property type="protein sequence ID" value="ADA81026.1"/>
    <property type="molecule type" value="Genomic_DNA"/>
</dbReference>
<dbReference type="EMBL" id="GQ900419">
    <property type="protein sequence ID" value="ACZ68618.1"/>
    <property type="molecule type" value="Genomic_DNA"/>
</dbReference>
<evidence type="ECO:0000313" key="3">
    <source>
        <dbReference type="EMBL" id="ACZ69135.1"/>
    </source>
</evidence>
<geneLocation type="plasmid" evidence="12">
    <name>SAP104C</name>
</geneLocation>